<gene>
    <name evidence="1" type="ORF">LPJSA22_00565</name>
</gene>
<evidence type="ECO:0000313" key="2">
    <source>
        <dbReference type="Proteomes" id="UP000094892"/>
    </source>
</evidence>
<accession>A0A1E3KQS1</accession>
<dbReference type="PATRIC" id="fig|1590.306.peg.567"/>
<dbReference type="RefSeq" id="WP_069302383.1">
    <property type="nucleotide sequence ID" value="NZ_BAAFRT010000003.1"/>
</dbReference>
<dbReference type="AlphaFoldDB" id="A0A1E3KQS1"/>
<name>A0A1E3KQS1_LACPN</name>
<proteinExistence type="predicted"/>
<sequence>MKPKVGYYISSQHHLPTITVDDEPVWIVSCTYQYLTSGSSSIRGANMLIATTIKQNDNQQHVVTIDQTTGQTWYK</sequence>
<organism evidence="1 2">
    <name type="scientific">Lactiplantibacillus plantarum</name>
    <name type="common">Lactobacillus plantarum</name>
    <dbReference type="NCBI Taxonomy" id="1590"/>
    <lineage>
        <taxon>Bacteria</taxon>
        <taxon>Bacillati</taxon>
        <taxon>Bacillota</taxon>
        <taxon>Bacilli</taxon>
        <taxon>Lactobacillales</taxon>
        <taxon>Lactobacillaceae</taxon>
        <taxon>Lactiplantibacillus</taxon>
    </lineage>
</organism>
<evidence type="ECO:0000313" key="1">
    <source>
        <dbReference type="EMBL" id="ODO60621.1"/>
    </source>
</evidence>
<dbReference type="EMBL" id="MCOL01000001">
    <property type="protein sequence ID" value="ODO60621.1"/>
    <property type="molecule type" value="Genomic_DNA"/>
</dbReference>
<dbReference type="Proteomes" id="UP000094892">
    <property type="component" value="Unassembled WGS sequence"/>
</dbReference>
<reference evidence="1 2" key="1">
    <citation type="submission" date="2016-08" db="EMBL/GenBank/DDBJ databases">
        <title>Genome sequencing of Lactobacillus plantarum JSA22, isolated from fermented soybean paste.</title>
        <authorList>
            <person name="Choi H.S."/>
        </authorList>
    </citation>
    <scope>NUCLEOTIDE SEQUENCE [LARGE SCALE GENOMIC DNA]</scope>
    <source>
        <strain evidence="1 2">JSA22</strain>
    </source>
</reference>
<comment type="caution">
    <text evidence="1">The sequence shown here is derived from an EMBL/GenBank/DDBJ whole genome shotgun (WGS) entry which is preliminary data.</text>
</comment>
<protein>
    <submittedName>
        <fullName evidence="1">Uncharacterized protein</fullName>
    </submittedName>
</protein>